<dbReference type="GO" id="GO:0031123">
    <property type="term" value="P:RNA 3'-end processing"/>
    <property type="evidence" value="ECO:0000318"/>
    <property type="project" value="GO_Central"/>
</dbReference>
<evidence type="ECO:0000256" key="3">
    <source>
        <dbReference type="ARBA" id="ARBA00023242"/>
    </source>
</evidence>
<sequence>MDPERFSYLKEVYEQIQRPLPGPITDENRKLYDTFLEAFPGAFNIWIKYISEEVQISTDNFDRVEKLFYRCLPNVPSVDLFTFYLQYIRSKPNLSLEDIMAAYDYALDKVGLDIKACPIYSEYIAFLNSHRSQIEGDLDKCRKVYHRAFVVPMDGLPILNKEYHDFENERAQQVAPSLFKEWDGHFKTTKQAYAEKNIITQRLKTTDFFETGPGLLSVLFYWRFFILKESQNEVHVKPDQLHAFVEYAYRKALGPLRYQWIIWHEFAQHYLSYSNDAAAIRTYAEAVSILPHNLMLSFAYAELLESRKRVSEALPVYRNIIKNSLNISDATLSQIQLLKFLQRTEGPDAMRREFVMAFEKGNFTYHLLIAVAEIENAVNLDRESAKNILHAGLQIYKTDSAYIEEYVSLAIKLNDIEGLIDAYDNVCQLHKDKRMELSWRLLDFFRLANDKSGGLSSSLSRVVKNLSTLLSDYKGQRSLQTNEAPRKTLDLIKEYIPTLASYEKNINLVFEFALSTHGDDFENAVKSELGDDIFSGDLVRRTIESLVNSHSAKDLYQAISLFGIIDKAIVIIRNIMEKIDEIIHRIENDILAQDKTISREKLKLRAFFLPDGYN</sequence>
<evidence type="ECO:0000313" key="5">
    <source>
        <dbReference type="EMBL" id="EAY07139.1"/>
    </source>
</evidence>
<dbReference type="VEuPathDB" id="TrichDB:TVAG_343030"/>
<dbReference type="PANTHER" id="PTHR19980:SF0">
    <property type="entry name" value="CLEAVAGE STIMULATION FACTOR SUBUNIT 3"/>
    <property type="match status" value="1"/>
</dbReference>
<feature type="domain" description="Suppressor of forked" evidence="4">
    <location>
        <begin position="26"/>
        <end position="419"/>
    </location>
</feature>
<dbReference type="RefSeq" id="XP_001319362.1">
    <property type="nucleotide sequence ID" value="XM_001319327.1"/>
</dbReference>
<dbReference type="VEuPathDB" id="TrichDB:TVAGG3_0579860"/>
<accession>A2EJR5</accession>
<keyword evidence="2" id="KW-0677">Repeat</keyword>
<dbReference type="GO" id="GO:0005634">
    <property type="term" value="C:nucleus"/>
    <property type="evidence" value="ECO:0000318"/>
    <property type="project" value="GO_Central"/>
</dbReference>
<keyword evidence="6" id="KW-1185">Reference proteome</keyword>
<organism evidence="5 6">
    <name type="scientific">Trichomonas vaginalis (strain ATCC PRA-98 / G3)</name>
    <dbReference type="NCBI Taxonomy" id="412133"/>
    <lineage>
        <taxon>Eukaryota</taxon>
        <taxon>Metamonada</taxon>
        <taxon>Parabasalia</taxon>
        <taxon>Trichomonadida</taxon>
        <taxon>Trichomonadidae</taxon>
        <taxon>Trichomonas</taxon>
    </lineage>
</organism>
<dbReference type="KEGG" id="tva:4765025"/>
<protein>
    <recommendedName>
        <fullName evidence="4">Suppressor of forked domain-containing protein</fullName>
    </recommendedName>
</protein>
<name>A2EJR5_TRIV3</name>
<reference evidence="5" key="1">
    <citation type="submission" date="2006-10" db="EMBL/GenBank/DDBJ databases">
        <authorList>
            <person name="Amadeo P."/>
            <person name="Zhao Q."/>
            <person name="Wortman J."/>
            <person name="Fraser-Liggett C."/>
            <person name="Carlton J."/>
        </authorList>
    </citation>
    <scope>NUCLEOTIDE SEQUENCE</scope>
    <source>
        <strain evidence="5">G3</strain>
    </source>
</reference>
<dbReference type="OrthoDB" id="26282at2759"/>
<dbReference type="Pfam" id="PF05843">
    <property type="entry name" value="Suf"/>
    <property type="match status" value="1"/>
</dbReference>
<dbReference type="InterPro" id="IPR045243">
    <property type="entry name" value="Rna14-like"/>
</dbReference>
<reference evidence="5" key="2">
    <citation type="journal article" date="2007" name="Science">
        <title>Draft genome sequence of the sexually transmitted pathogen Trichomonas vaginalis.</title>
        <authorList>
            <person name="Carlton J.M."/>
            <person name="Hirt R.P."/>
            <person name="Silva J.C."/>
            <person name="Delcher A.L."/>
            <person name="Schatz M."/>
            <person name="Zhao Q."/>
            <person name="Wortman J.R."/>
            <person name="Bidwell S.L."/>
            <person name="Alsmark U.C.M."/>
            <person name="Besteiro S."/>
            <person name="Sicheritz-Ponten T."/>
            <person name="Noel C.J."/>
            <person name="Dacks J.B."/>
            <person name="Foster P.G."/>
            <person name="Simillion C."/>
            <person name="Van de Peer Y."/>
            <person name="Miranda-Saavedra D."/>
            <person name="Barton G.J."/>
            <person name="Westrop G.D."/>
            <person name="Mueller S."/>
            <person name="Dessi D."/>
            <person name="Fiori P.L."/>
            <person name="Ren Q."/>
            <person name="Paulsen I."/>
            <person name="Zhang H."/>
            <person name="Bastida-Corcuera F.D."/>
            <person name="Simoes-Barbosa A."/>
            <person name="Brown M.T."/>
            <person name="Hayes R.D."/>
            <person name="Mukherjee M."/>
            <person name="Okumura C.Y."/>
            <person name="Schneider R."/>
            <person name="Smith A.J."/>
            <person name="Vanacova S."/>
            <person name="Villalvazo M."/>
            <person name="Haas B.J."/>
            <person name="Pertea M."/>
            <person name="Feldblyum T.V."/>
            <person name="Utterback T.R."/>
            <person name="Shu C.L."/>
            <person name="Osoegawa K."/>
            <person name="de Jong P.J."/>
            <person name="Hrdy I."/>
            <person name="Horvathova L."/>
            <person name="Zubacova Z."/>
            <person name="Dolezal P."/>
            <person name="Malik S.B."/>
            <person name="Logsdon J.M. Jr."/>
            <person name="Henze K."/>
            <person name="Gupta A."/>
            <person name="Wang C.C."/>
            <person name="Dunne R.L."/>
            <person name="Upcroft J.A."/>
            <person name="Upcroft P."/>
            <person name="White O."/>
            <person name="Salzberg S.L."/>
            <person name="Tang P."/>
            <person name="Chiu C.-H."/>
            <person name="Lee Y.-S."/>
            <person name="Embley T.M."/>
            <person name="Coombs G.H."/>
            <person name="Mottram J.C."/>
            <person name="Tachezy J."/>
            <person name="Fraser-Liggett C.M."/>
            <person name="Johnson P.J."/>
        </authorList>
    </citation>
    <scope>NUCLEOTIDE SEQUENCE [LARGE SCALE GENOMIC DNA]</scope>
    <source>
        <strain evidence="5">G3</strain>
    </source>
</reference>
<dbReference type="SUPFAM" id="SSF48452">
    <property type="entry name" value="TPR-like"/>
    <property type="match status" value="1"/>
</dbReference>
<keyword evidence="3" id="KW-0539">Nucleus</keyword>
<evidence type="ECO:0000313" key="6">
    <source>
        <dbReference type="Proteomes" id="UP000001542"/>
    </source>
</evidence>
<evidence type="ECO:0000256" key="1">
    <source>
        <dbReference type="ARBA" id="ARBA00004123"/>
    </source>
</evidence>
<dbReference type="STRING" id="5722.A2EJR5"/>
<dbReference type="InParanoid" id="A2EJR5"/>
<dbReference type="InterPro" id="IPR003107">
    <property type="entry name" value="HAT"/>
</dbReference>
<dbReference type="PANTHER" id="PTHR19980">
    <property type="entry name" value="RNA CLEAVAGE STIMULATION FACTOR"/>
    <property type="match status" value="1"/>
</dbReference>
<dbReference type="GO" id="GO:0031124">
    <property type="term" value="P:mRNA 3'-end processing"/>
    <property type="evidence" value="ECO:0007669"/>
    <property type="project" value="InterPro"/>
</dbReference>
<dbReference type="InterPro" id="IPR008847">
    <property type="entry name" value="Suf"/>
</dbReference>
<comment type="subcellular location">
    <subcellularLocation>
        <location evidence="1">Nucleus</location>
    </subcellularLocation>
</comment>
<dbReference type="Gene3D" id="1.25.40.1040">
    <property type="match status" value="1"/>
</dbReference>
<evidence type="ECO:0000256" key="2">
    <source>
        <dbReference type="ARBA" id="ARBA00022737"/>
    </source>
</evidence>
<proteinExistence type="predicted"/>
<dbReference type="EMBL" id="DS113407">
    <property type="protein sequence ID" value="EAY07139.1"/>
    <property type="molecule type" value="Genomic_DNA"/>
</dbReference>
<dbReference type="SMR" id="A2EJR5"/>
<evidence type="ECO:0000259" key="4">
    <source>
        <dbReference type="Pfam" id="PF05843"/>
    </source>
</evidence>
<dbReference type="eggNOG" id="KOG1914">
    <property type="taxonomic scope" value="Eukaryota"/>
</dbReference>
<gene>
    <name evidence="5" type="ORF">TVAG_343030</name>
</gene>
<dbReference type="AlphaFoldDB" id="A2EJR5"/>
<dbReference type="FunCoup" id="A2EJR5">
    <property type="interactions" value="856"/>
</dbReference>
<dbReference type="SMART" id="SM00386">
    <property type="entry name" value="HAT"/>
    <property type="match status" value="3"/>
</dbReference>
<dbReference type="InterPro" id="IPR011990">
    <property type="entry name" value="TPR-like_helical_dom_sf"/>
</dbReference>
<dbReference type="GO" id="GO:0003729">
    <property type="term" value="F:mRNA binding"/>
    <property type="evidence" value="ECO:0000318"/>
    <property type="project" value="GO_Central"/>
</dbReference>
<dbReference type="Proteomes" id="UP000001542">
    <property type="component" value="Unassembled WGS sequence"/>
</dbReference>